<dbReference type="InterPro" id="IPR005809">
    <property type="entry name" value="Succ_CoA_ligase-like_bsu"/>
</dbReference>
<feature type="binding site" evidence="10">
    <location>
        <position position="151"/>
    </location>
    <ligand>
        <name>ATP</name>
        <dbReference type="ChEBI" id="CHEBI:30616"/>
    </ligand>
</feature>
<dbReference type="GO" id="GO:0006099">
    <property type="term" value="P:tricarboxylic acid cycle"/>
    <property type="evidence" value="ECO:0007669"/>
    <property type="project" value="UniProtKB-UniRule"/>
</dbReference>
<keyword evidence="7 10" id="KW-0460">Magnesium</keyword>
<dbReference type="AlphaFoldDB" id="A0A550C5N0"/>
<dbReference type="STRING" id="97359.A0A550C5N0"/>
<evidence type="ECO:0000256" key="8">
    <source>
        <dbReference type="ARBA" id="ARBA00022946"/>
    </source>
</evidence>
<comment type="caution">
    <text evidence="13">The sequence shown here is derived from an EMBL/GenBank/DDBJ whole genome shotgun (WGS) entry which is preliminary data.</text>
</comment>
<dbReference type="OrthoDB" id="1552at2759"/>
<dbReference type="FunFam" id="3.40.50.261:FF:000001">
    <property type="entry name" value="Succinate--CoA ligase [ADP-forming] subunit beta"/>
    <property type="match status" value="1"/>
</dbReference>
<dbReference type="PROSITE" id="PS01217">
    <property type="entry name" value="SUCCINYL_COA_LIG_3"/>
    <property type="match status" value="1"/>
</dbReference>
<feature type="binding site" evidence="10">
    <location>
        <position position="308"/>
    </location>
    <ligand>
        <name>substrate</name>
        <note>ligand shared with subunit alpha</note>
    </ligand>
</feature>
<dbReference type="InterPro" id="IPR013815">
    <property type="entry name" value="ATP_grasp_subdomain_1"/>
</dbReference>
<dbReference type="Gene3D" id="3.40.50.261">
    <property type="entry name" value="Succinyl-CoA synthetase domains"/>
    <property type="match status" value="1"/>
</dbReference>
<evidence type="ECO:0000256" key="9">
    <source>
        <dbReference type="ARBA" id="ARBA00063570"/>
    </source>
</evidence>
<dbReference type="Pfam" id="PF00549">
    <property type="entry name" value="Ligase_CoA"/>
    <property type="match status" value="1"/>
</dbReference>
<comment type="function">
    <text evidence="10">Succinyl-CoA synthetase functions in the citric acid cycle (TCA), coupling the hydrolysis of succinyl-CoA to the synthesis of ATP and thus represents the only step of substrate-level phosphorylation in the TCA. The beta subunit provides nucleotide specificity of the enzyme and binds the substrate succinate, while the binding sites for coenzyme A and phosphate are found in the alpha subunit.</text>
</comment>
<accession>A0A550C5N0</accession>
<dbReference type="PANTHER" id="PTHR11815:SF1">
    <property type="entry name" value="SUCCINATE--COA LIGASE [ADP-FORMING] SUBUNIT BETA, MITOCHONDRIAL"/>
    <property type="match status" value="1"/>
</dbReference>
<dbReference type="Proteomes" id="UP000320762">
    <property type="component" value="Unassembled WGS sequence"/>
</dbReference>
<dbReference type="FunFam" id="3.30.1490.20:FF:000004">
    <property type="entry name" value="Succinate--CoA ligase [ADP-forming] subunit beta, mitochondrial"/>
    <property type="match status" value="1"/>
</dbReference>
<dbReference type="InterPro" id="IPR017866">
    <property type="entry name" value="Succ-CoA_synthase_bsu_CS"/>
</dbReference>
<dbReference type="Pfam" id="PF08442">
    <property type="entry name" value="ATP-grasp_2"/>
    <property type="match status" value="1"/>
</dbReference>
<feature type="binding site" evidence="10">
    <location>
        <position position="83"/>
    </location>
    <ligand>
        <name>ATP</name>
        <dbReference type="ChEBI" id="CHEBI:30616"/>
    </ligand>
</feature>
<dbReference type="EMBL" id="VDMD01000023">
    <property type="protein sequence ID" value="TRM60111.1"/>
    <property type="molecule type" value="Genomic_DNA"/>
</dbReference>
<feature type="binding site" evidence="10">
    <location>
        <begin position="90"/>
        <end position="92"/>
    </location>
    <ligand>
        <name>ATP</name>
        <dbReference type="ChEBI" id="CHEBI:30616"/>
    </ligand>
</feature>
<dbReference type="GO" id="GO:0006104">
    <property type="term" value="P:succinyl-CoA metabolic process"/>
    <property type="evidence" value="ECO:0007669"/>
    <property type="project" value="TreeGrafter"/>
</dbReference>
<evidence type="ECO:0000256" key="10">
    <source>
        <dbReference type="HAMAP-Rule" id="MF_03219"/>
    </source>
</evidence>
<dbReference type="FunFam" id="3.30.470.20:FF:000002">
    <property type="entry name" value="Succinate--CoA ligase [ADP-forming] subunit beta"/>
    <property type="match status" value="1"/>
</dbReference>
<organism evidence="13 14">
    <name type="scientific">Schizophyllum amplum</name>
    <dbReference type="NCBI Taxonomy" id="97359"/>
    <lineage>
        <taxon>Eukaryota</taxon>
        <taxon>Fungi</taxon>
        <taxon>Dikarya</taxon>
        <taxon>Basidiomycota</taxon>
        <taxon>Agaricomycotina</taxon>
        <taxon>Agaricomycetes</taxon>
        <taxon>Agaricomycetidae</taxon>
        <taxon>Agaricales</taxon>
        <taxon>Schizophyllaceae</taxon>
        <taxon>Schizophyllum</taxon>
    </lineage>
</organism>
<comment type="catalytic activity">
    <reaction evidence="10">
        <text>succinate + ATP + CoA = succinyl-CoA + ADP + phosphate</text>
        <dbReference type="Rhea" id="RHEA:17661"/>
        <dbReference type="ChEBI" id="CHEBI:30031"/>
        <dbReference type="ChEBI" id="CHEBI:30616"/>
        <dbReference type="ChEBI" id="CHEBI:43474"/>
        <dbReference type="ChEBI" id="CHEBI:57287"/>
        <dbReference type="ChEBI" id="CHEBI:57292"/>
        <dbReference type="ChEBI" id="CHEBI:456216"/>
        <dbReference type="EC" id="6.2.1.5"/>
    </reaction>
</comment>
<comment type="subcellular location">
    <subcellularLocation>
        <location evidence="10">Mitochondrion</location>
    </subcellularLocation>
</comment>
<dbReference type="InterPro" id="IPR005811">
    <property type="entry name" value="SUCC_ACL_C"/>
</dbReference>
<keyword evidence="14" id="KW-1185">Reference proteome</keyword>
<feature type="binding site" evidence="10">
    <location>
        <position position="243"/>
    </location>
    <ligand>
        <name>Mg(2+)</name>
        <dbReference type="ChEBI" id="CHEBI:18420"/>
    </ligand>
</feature>
<dbReference type="SUPFAM" id="SSF56059">
    <property type="entry name" value="Glutathione synthetase ATP-binding domain-like"/>
    <property type="match status" value="1"/>
</dbReference>
<dbReference type="InterPro" id="IPR016102">
    <property type="entry name" value="Succinyl-CoA_synth-like"/>
</dbReference>
<dbReference type="GO" id="GO:0042709">
    <property type="term" value="C:succinate-CoA ligase complex"/>
    <property type="evidence" value="ECO:0007669"/>
    <property type="project" value="TreeGrafter"/>
</dbReference>
<dbReference type="GO" id="GO:0004775">
    <property type="term" value="F:succinate-CoA ligase (ADP-forming) activity"/>
    <property type="evidence" value="ECO:0007669"/>
    <property type="project" value="UniProtKB-UniRule"/>
</dbReference>
<dbReference type="GO" id="GO:0005739">
    <property type="term" value="C:mitochondrion"/>
    <property type="evidence" value="ECO:0007669"/>
    <property type="project" value="UniProtKB-SubCell"/>
</dbReference>
<comment type="subunit">
    <text evidence="9">Heterodimer of an alpha and a beta subunit. The beta subunit determines specificity for GTP.</text>
</comment>
<evidence type="ECO:0000259" key="12">
    <source>
        <dbReference type="PROSITE" id="PS50975"/>
    </source>
</evidence>
<dbReference type="UniPathway" id="UPA00223">
    <property type="reaction ID" value="UER00999"/>
</dbReference>
<evidence type="ECO:0000256" key="5">
    <source>
        <dbReference type="ARBA" id="ARBA00022741"/>
    </source>
</evidence>
<dbReference type="Gene3D" id="3.30.470.20">
    <property type="entry name" value="ATP-grasp fold, B domain"/>
    <property type="match status" value="1"/>
</dbReference>
<dbReference type="InterPro" id="IPR011761">
    <property type="entry name" value="ATP-grasp"/>
</dbReference>
<dbReference type="Gene3D" id="3.30.1490.20">
    <property type="entry name" value="ATP-grasp fold, A domain"/>
    <property type="match status" value="1"/>
</dbReference>
<dbReference type="GO" id="GO:0000287">
    <property type="term" value="F:magnesium ion binding"/>
    <property type="evidence" value="ECO:0007669"/>
    <property type="project" value="UniProtKB-UniRule"/>
</dbReference>
<evidence type="ECO:0000256" key="6">
    <source>
        <dbReference type="ARBA" id="ARBA00022840"/>
    </source>
</evidence>
<sequence length="430" mass="46139">MLSSSLRVARRPLPRRKRFLSIHEYQSVQLLNSVGTRNSRSTHAKVAQYGIPTPKGLPAKTKEEAVAALRQLHDEGSSAVVVKAQVLAGGRGKGMFDNGFKGGVHMAQSVNEVENLAGQMLGAKLITKQTGERGRPCNTVMIAEAREPAHEYYVAVLNDRVTQGIVLVASAQGGMNIEEVAAKDPDAIITTPIDFEKGLSIEEGKTIAAKLGFREELQGEAAGIFSNLVKIFKEKDATQIEINPMAETKDGAVLCMDAKFGFDENAEFRQKDIFALRDVSQEEPSEVEAAKAGLNFIKLDGSIGCLVNGAGLAMATMDVLALHGGNPANFLDVGGGATPDTVKKAFELLLSDPKVKSIFINIFGGIMRCDYIAEGVIKATKELQMTIPLVVRLKGTKEAEAKAMIKESGLKIIAFDSLDDAAERAVQLAN</sequence>
<dbReference type="EC" id="6.2.1.5" evidence="10"/>
<evidence type="ECO:0000256" key="7">
    <source>
        <dbReference type="ARBA" id="ARBA00022842"/>
    </source>
</evidence>
<evidence type="ECO:0000313" key="14">
    <source>
        <dbReference type="Proteomes" id="UP000320762"/>
    </source>
</evidence>
<keyword evidence="6 10" id="KW-0067">ATP-binding</keyword>
<keyword evidence="8" id="KW-0809">Transit peptide</keyword>
<evidence type="ECO:0000256" key="4">
    <source>
        <dbReference type="ARBA" id="ARBA00022723"/>
    </source>
</evidence>
<dbReference type="NCBIfam" id="TIGR01016">
    <property type="entry name" value="sucCoAbeta"/>
    <property type="match status" value="1"/>
</dbReference>
<feature type="domain" description="ATP-grasp" evidence="12">
    <location>
        <begin position="43"/>
        <end position="273"/>
    </location>
</feature>
<keyword evidence="5 10" id="KW-0547">Nucleotide-binding</keyword>
<dbReference type="GO" id="GO:0005524">
    <property type="term" value="F:ATP binding"/>
    <property type="evidence" value="ECO:0007669"/>
    <property type="project" value="UniProtKB-UniRule"/>
</dbReference>
<reference evidence="13 14" key="1">
    <citation type="journal article" date="2019" name="New Phytol.">
        <title>Comparative genomics reveals unique wood-decay strategies and fruiting body development in the Schizophyllaceae.</title>
        <authorList>
            <person name="Almasi E."/>
            <person name="Sahu N."/>
            <person name="Krizsan K."/>
            <person name="Balint B."/>
            <person name="Kovacs G.M."/>
            <person name="Kiss B."/>
            <person name="Cseklye J."/>
            <person name="Drula E."/>
            <person name="Henrissat B."/>
            <person name="Nagy I."/>
            <person name="Chovatia M."/>
            <person name="Adam C."/>
            <person name="LaButti K."/>
            <person name="Lipzen A."/>
            <person name="Riley R."/>
            <person name="Grigoriev I.V."/>
            <person name="Nagy L.G."/>
        </authorList>
    </citation>
    <scope>NUCLEOTIDE SEQUENCE [LARGE SCALE GENOMIC DNA]</scope>
    <source>
        <strain evidence="13 14">NL-1724</strain>
    </source>
</reference>
<keyword evidence="2 10" id="KW-0816">Tricarboxylic acid cycle</keyword>
<keyword evidence="3 10" id="KW-0436">Ligase</keyword>
<keyword evidence="10" id="KW-0496">Mitochondrion</keyword>
<gene>
    <name evidence="13" type="ORF">BD626DRAFT_505543</name>
</gene>
<dbReference type="PANTHER" id="PTHR11815">
    <property type="entry name" value="SUCCINYL-COA SYNTHETASE BETA CHAIN"/>
    <property type="match status" value="1"/>
</dbReference>
<evidence type="ECO:0000256" key="2">
    <source>
        <dbReference type="ARBA" id="ARBA00022532"/>
    </source>
</evidence>
<evidence type="ECO:0000256" key="11">
    <source>
        <dbReference type="RuleBase" id="RU361258"/>
    </source>
</evidence>
<dbReference type="NCBIfam" id="NF001913">
    <property type="entry name" value="PRK00696.1"/>
    <property type="match status" value="1"/>
</dbReference>
<comment type="cofactor">
    <cofactor evidence="10">
        <name>Mg(2+)</name>
        <dbReference type="ChEBI" id="CHEBI:18420"/>
    </cofactor>
    <text evidence="10">Binds 1 Mg(2+) ion per subunit.</text>
</comment>
<dbReference type="SUPFAM" id="SSF52210">
    <property type="entry name" value="Succinyl-CoA synthetase domains"/>
    <property type="match status" value="1"/>
</dbReference>
<name>A0A550C5N0_9AGAR</name>
<evidence type="ECO:0000256" key="1">
    <source>
        <dbReference type="ARBA" id="ARBA00005064"/>
    </source>
</evidence>
<proteinExistence type="inferred from homology"/>
<evidence type="ECO:0000256" key="3">
    <source>
        <dbReference type="ARBA" id="ARBA00022598"/>
    </source>
</evidence>
<comment type="similarity">
    <text evidence="10 11">Belongs to the succinate/malate CoA ligase beta subunit family.</text>
</comment>
<dbReference type="InterPro" id="IPR013650">
    <property type="entry name" value="ATP-grasp_succ-CoA_synth-type"/>
</dbReference>
<comment type="pathway">
    <text evidence="1 10">Carbohydrate metabolism; tricarboxylic acid cycle; succinate from succinyl-CoA (ligase route): step 1/1.</text>
</comment>
<dbReference type="PROSITE" id="PS50975">
    <property type="entry name" value="ATP_GRASP"/>
    <property type="match status" value="1"/>
</dbReference>
<feature type="binding site" evidence="10">
    <location>
        <position position="257"/>
    </location>
    <ligand>
        <name>Mg(2+)</name>
        <dbReference type="ChEBI" id="CHEBI:18420"/>
    </ligand>
</feature>
<keyword evidence="4 10" id="KW-0479">Metal-binding</keyword>
<dbReference type="HAMAP" id="MF_00558">
    <property type="entry name" value="Succ_CoA_beta"/>
    <property type="match status" value="1"/>
</dbReference>
<protein>
    <recommendedName>
        <fullName evidence="10">Succinate--CoA ligase [ADP-forming] subunit beta, mitochondrial</fullName>
        <ecNumber evidence="10">6.2.1.5</ecNumber>
    </recommendedName>
    <alternativeName>
        <fullName evidence="10">Succinyl-CoA synthetase beta chain</fullName>
        <shortName evidence="10">SCS-beta</shortName>
    </alternativeName>
</protein>
<feature type="binding site" evidence="10">
    <location>
        <begin position="365"/>
        <end position="367"/>
    </location>
    <ligand>
        <name>substrate</name>
        <note>ligand shared with subunit alpha</note>
    </ligand>
</feature>
<dbReference type="PIRSF" id="PIRSF001554">
    <property type="entry name" value="SucCS_beta"/>
    <property type="match status" value="1"/>
</dbReference>
<evidence type="ECO:0000313" key="13">
    <source>
        <dbReference type="EMBL" id="TRM60111.1"/>
    </source>
</evidence>